<dbReference type="RefSeq" id="WP_125092835.1">
    <property type="nucleotide sequence ID" value="NZ_RSAA01000035.1"/>
</dbReference>
<dbReference type="PANTHER" id="PTHR47917:SF1">
    <property type="entry name" value="COENZYME F420:L-GLUTAMATE LIGASE"/>
    <property type="match status" value="1"/>
</dbReference>
<dbReference type="GO" id="GO:0052618">
    <property type="term" value="F:coenzyme F420-0:L-glutamate ligase activity"/>
    <property type="evidence" value="ECO:0007669"/>
    <property type="project" value="UniProtKB-EC"/>
</dbReference>
<feature type="region of interest" description="Disordered" evidence="10">
    <location>
        <begin position="426"/>
        <end position="449"/>
    </location>
</feature>
<feature type="domain" description="Coenzyme F420:L-glutamate ligase-like" evidence="12">
    <location>
        <begin position="20"/>
        <end position="219"/>
    </location>
</feature>
<feature type="compositionally biased region" description="Basic and acidic residues" evidence="10">
    <location>
        <begin position="434"/>
        <end position="443"/>
    </location>
</feature>
<organism evidence="13 14">
    <name type="scientific">Saccharopolyspora rhizosphaerae</name>
    <dbReference type="NCBI Taxonomy" id="2492662"/>
    <lineage>
        <taxon>Bacteria</taxon>
        <taxon>Bacillati</taxon>
        <taxon>Actinomycetota</taxon>
        <taxon>Actinomycetes</taxon>
        <taxon>Pseudonocardiales</taxon>
        <taxon>Pseudonocardiaceae</taxon>
        <taxon>Saccharopolyspora</taxon>
    </lineage>
</organism>
<dbReference type="EMBL" id="RSAA01000035">
    <property type="protein sequence ID" value="RRO12740.1"/>
    <property type="molecule type" value="Genomic_DNA"/>
</dbReference>
<evidence type="ECO:0000256" key="7">
    <source>
        <dbReference type="ARBA" id="ARBA00023134"/>
    </source>
</evidence>
<keyword evidence="14" id="KW-1185">Reference proteome</keyword>
<evidence type="ECO:0000256" key="5">
    <source>
        <dbReference type="ARBA" id="ARBA00022958"/>
    </source>
</evidence>
<dbReference type="AlphaFoldDB" id="A0A3R8PXW9"/>
<evidence type="ECO:0000259" key="11">
    <source>
        <dbReference type="Pfam" id="PF00881"/>
    </source>
</evidence>
<evidence type="ECO:0000256" key="3">
    <source>
        <dbReference type="ARBA" id="ARBA00022741"/>
    </source>
</evidence>
<evidence type="ECO:0000256" key="6">
    <source>
        <dbReference type="ARBA" id="ARBA00023002"/>
    </source>
</evidence>
<dbReference type="HAMAP" id="MF_01259">
    <property type="entry name" value="F420_ligase_FbiB"/>
    <property type="match status" value="1"/>
</dbReference>
<keyword evidence="5" id="KW-0630">Potassium</keyword>
<evidence type="ECO:0000259" key="12">
    <source>
        <dbReference type="Pfam" id="PF01996"/>
    </source>
</evidence>
<dbReference type="OrthoDB" id="9788295at2"/>
<evidence type="ECO:0000256" key="9">
    <source>
        <dbReference type="ARBA" id="ARBA00023268"/>
    </source>
</evidence>
<keyword evidence="8" id="KW-0464">Manganese</keyword>
<evidence type="ECO:0000256" key="8">
    <source>
        <dbReference type="ARBA" id="ARBA00023211"/>
    </source>
</evidence>
<reference evidence="13 14" key="1">
    <citation type="submission" date="2018-11" db="EMBL/GenBank/DDBJ databases">
        <title>Saccharopolyspora rhizosphaerae sp. nov., an actinomycete isolated from rhizosphere soil in Thailand.</title>
        <authorList>
            <person name="Intra B."/>
            <person name="Euanorasetr J."/>
            <person name="Take A."/>
            <person name="Inahashi Y."/>
            <person name="Mori M."/>
            <person name="Panbangred W."/>
            <person name="Matsumoto A."/>
        </authorList>
    </citation>
    <scope>NUCLEOTIDE SEQUENCE [LARGE SCALE GENOMIC DNA]</scope>
    <source>
        <strain evidence="13 14">H219</strain>
    </source>
</reference>
<proteinExistence type="inferred from homology"/>
<dbReference type="PANTHER" id="PTHR47917">
    <property type="match status" value="1"/>
</dbReference>
<evidence type="ECO:0000256" key="4">
    <source>
        <dbReference type="ARBA" id="ARBA00022842"/>
    </source>
</evidence>
<dbReference type="InterPro" id="IPR008225">
    <property type="entry name" value="F420-0_g-glutamyl_ligase"/>
</dbReference>
<keyword evidence="9" id="KW-0511">Multifunctional enzyme</keyword>
<dbReference type="Pfam" id="PF01996">
    <property type="entry name" value="F420_ligase"/>
    <property type="match status" value="1"/>
</dbReference>
<feature type="domain" description="Nitroreductase" evidence="11">
    <location>
        <begin position="260"/>
        <end position="428"/>
    </location>
</feature>
<dbReference type="InterPro" id="IPR000415">
    <property type="entry name" value="Nitroreductase-like"/>
</dbReference>
<dbReference type="GO" id="GO:0016491">
    <property type="term" value="F:oxidoreductase activity"/>
    <property type="evidence" value="ECO:0007669"/>
    <property type="project" value="UniProtKB-KW"/>
</dbReference>
<keyword evidence="3" id="KW-0547">Nucleotide-binding</keyword>
<keyword evidence="1 13" id="KW-0436">Ligase</keyword>
<dbReference type="Pfam" id="PF00881">
    <property type="entry name" value="Nitroreductase"/>
    <property type="match status" value="1"/>
</dbReference>
<dbReference type="NCBIfam" id="TIGR03553">
    <property type="entry name" value="F420_FbiB_CTERM"/>
    <property type="match status" value="1"/>
</dbReference>
<evidence type="ECO:0000313" key="13">
    <source>
        <dbReference type="EMBL" id="RRO12740.1"/>
    </source>
</evidence>
<name>A0A3R8PXW9_9PSEU</name>
<evidence type="ECO:0000313" key="14">
    <source>
        <dbReference type="Proteomes" id="UP000274515"/>
    </source>
</evidence>
<evidence type="ECO:0000256" key="2">
    <source>
        <dbReference type="ARBA" id="ARBA00022723"/>
    </source>
</evidence>
<dbReference type="GO" id="GO:0046872">
    <property type="term" value="F:metal ion binding"/>
    <property type="evidence" value="ECO:0007669"/>
    <property type="project" value="UniProtKB-KW"/>
</dbReference>
<dbReference type="Proteomes" id="UP000274515">
    <property type="component" value="Unassembled WGS sequence"/>
</dbReference>
<dbReference type="GO" id="GO:0005525">
    <property type="term" value="F:GTP binding"/>
    <property type="evidence" value="ECO:0007669"/>
    <property type="project" value="UniProtKB-KW"/>
</dbReference>
<dbReference type="InterPro" id="IPR029479">
    <property type="entry name" value="Nitroreductase"/>
</dbReference>
<keyword evidence="6" id="KW-0560">Oxidoreductase</keyword>
<accession>A0A3R8PXW9</accession>
<keyword evidence="7" id="KW-0342">GTP-binding</keyword>
<keyword evidence="2" id="KW-0479">Metal-binding</keyword>
<dbReference type="Gene3D" id="3.40.109.10">
    <property type="entry name" value="NADH Oxidase"/>
    <property type="match status" value="1"/>
</dbReference>
<dbReference type="SUPFAM" id="SSF144010">
    <property type="entry name" value="CofE-like"/>
    <property type="match status" value="1"/>
</dbReference>
<evidence type="ECO:0000256" key="1">
    <source>
        <dbReference type="ARBA" id="ARBA00022598"/>
    </source>
</evidence>
<dbReference type="NCBIfam" id="TIGR01916">
    <property type="entry name" value="F420_cofE"/>
    <property type="match status" value="1"/>
</dbReference>
<sequence>MNLEDHAAAGGLQLFAVSGLPEFVEGDDLAASITAATPWLSDGDVLVVTSKIVSKVEGRMVTAPEDPEQRDALRRELVLSEATSILARKGRTLITQNKLGIVQAASGVDASNVAQDQIALLPEDPDASARRLRDGIAERLGVRVAVVVTDTMGRAWRIGQTDTAIGCAGLPVLHRYAGSTDGQGNELAVTEVAVADEIAGAADLVKGKLGGIPVAVVRGLTTVDDGSTARDLARPVEEDLFHLGTAEAIAQGRREAVLLRRSVREFADTPVDEEAVRRAVGAALTAPAPHHTRPVRFVWLRDRALRTKLLDAMRTAWLEDLRGDGLSEQAAQRRVTRGDLLYAAPELVLPFLVRDGAHDYPDAARSDAERQMFTVAGGAAVQGLLVSLASEELGSCWVSSTLFCPEVVRSALDLPHDWEPLGAVAVGHPATPADEPRPPRDLDDGLVEL</sequence>
<dbReference type="InterPro" id="IPR002847">
    <property type="entry name" value="F420-0_gamma-glut_ligase-dom"/>
</dbReference>
<dbReference type="InterPro" id="IPR023661">
    <property type="entry name" value="FbiB"/>
</dbReference>
<dbReference type="SUPFAM" id="SSF55469">
    <property type="entry name" value="FMN-dependent nitroreductase-like"/>
    <property type="match status" value="1"/>
</dbReference>
<protein>
    <submittedName>
        <fullName evidence="13">Coenzyme F420-0:L-glutamate ligase</fullName>
        <ecNumber evidence="13">6.3.2.31</ecNumber>
    </submittedName>
</protein>
<gene>
    <name evidence="13" type="ORF">EIL87_23895</name>
</gene>
<dbReference type="Gene3D" id="3.30.1330.100">
    <property type="entry name" value="CofE-like"/>
    <property type="match status" value="1"/>
</dbReference>
<evidence type="ECO:0000256" key="10">
    <source>
        <dbReference type="SAM" id="MobiDB-lite"/>
    </source>
</evidence>
<keyword evidence="4" id="KW-0460">Magnesium</keyword>
<dbReference type="EC" id="6.3.2.31" evidence="13"/>
<comment type="caution">
    <text evidence="13">The sequence shown here is derived from an EMBL/GenBank/DDBJ whole genome shotgun (WGS) entry which is preliminary data.</text>
</comment>
<dbReference type="InterPro" id="IPR019943">
    <property type="entry name" value="F420_FbiB_C"/>
</dbReference>
<dbReference type="NCBIfam" id="NF009810">
    <property type="entry name" value="PRK13294.1"/>
    <property type="match status" value="1"/>
</dbReference>
<dbReference type="Gene3D" id="3.90.1660.10">
    <property type="entry name" value="CofE-like domain"/>
    <property type="match status" value="1"/>
</dbReference>